<sequence>MKARQPLRIDGPKEPQESAQKPKWVVYVDGARNSKGVGVGIMIQGPNQVNMEYALRVEADTTFFFLGSIIPYAERVSSSSREITSIGEVDGVRLGAFTFDKASSLACLEAGPEVSESEAFLAGKTGIGYDPGRQSLRTTSCLLNRGRRLYFMAATSTLVGFASF</sequence>
<reference evidence="2 3" key="1">
    <citation type="submission" date="2024-01" db="EMBL/GenBank/DDBJ databases">
        <title>The complete chloroplast genome sequence of Lithospermum erythrorhizon: insights into the phylogenetic relationship among Boraginaceae species and the maternal lineages of purple gromwells.</title>
        <authorList>
            <person name="Okada T."/>
            <person name="Watanabe K."/>
        </authorList>
    </citation>
    <scope>NUCLEOTIDE SEQUENCE [LARGE SCALE GENOMIC DNA]</scope>
</reference>
<keyword evidence="3" id="KW-1185">Reference proteome</keyword>
<organism evidence="2 3">
    <name type="scientific">Lithospermum erythrorhizon</name>
    <name type="common">Purple gromwell</name>
    <name type="synonym">Lithospermum officinale var. erythrorhizon</name>
    <dbReference type="NCBI Taxonomy" id="34254"/>
    <lineage>
        <taxon>Eukaryota</taxon>
        <taxon>Viridiplantae</taxon>
        <taxon>Streptophyta</taxon>
        <taxon>Embryophyta</taxon>
        <taxon>Tracheophyta</taxon>
        <taxon>Spermatophyta</taxon>
        <taxon>Magnoliopsida</taxon>
        <taxon>eudicotyledons</taxon>
        <taxon>Gunneridae</taxon>
        <taxon>Pentapetalae</taxon>
        <taxon>asterids</taxon>
        <taxon>lamiids</taxon>
        <taxon>Boraginales</taxon>
        <taxon>Boraginaceae</taxon>
        <taxon>Boraginoideae</taxon>
        <taxon>Lithospermeae</taxon>
        <taxon>Lithospermum</taxon>
    </lineage>
</organism>
<protein>
    <submittedName>
        <fullName evidence="2">Uncharacterized protein</fullName>
    </submittedName>
</protein>
<dbReference type="AlphaFoldDB" id="A0AAV3RH02"/>
<dbReference type="EMBL" id="BAABME010009096">
    <property type="protein sequence ID" value="GAA0174478.1"/>
    <property type="molecule type" value="Genomic_DNA"/>
</dbReference>
<accession>A0AAV3RH02</accession>
<evidence type="ECO:0000313" key="2">
    <source>
        <dbReference type="EMBL" id="GAA0174478.1"/>
    </source>
</evidence>
<proteinExistence type="predicted"/>
<feature type="region of interest" description="Disordered" evidence="1">
    <location>
        <begin position="1"/>
        <end position="21"/>
    </location>
</feature>
<evidence type="ECO:0000313" key="3">
    <source>
        <dbReference type="Proteomes" id="UP001454036"/>
    </source>
</evidence>
<evidence type="ECO:0000256" key="1">
    <source>
        <dbReference type="SAM" id="MobiDB-lite"/>
    </source>
</evidence>
<gene>
    <name evidence="2" type="ORF">LIER_27863</name>
</gene>
<name>A0AAV3RH02_LITER</name>
<comment type="caution">
    <text evidence="2">The sequence shown here is derived from an EMBL/GenBank/DDBJ whole genome shotgun (WGS) entry which is preliminary data.</text>
</comment>
<dbReference type="Proteomes" id="UP001454036">
    <property type="component" value="Unassembled WGS sequence"/>
</dbReference>